<evidence type="ECO:0000313" key="2">
    <source>
        <dbReference type="Proteomes" id="UP000014115"/>
    </source>
</evidence>
<name>K2KJT4_9GAMM</name>
<dbReference type="RefSeq" id="WP_008487375.1">
    <property type="nucleotide sequence ID" value="NZ_AMRG01000002.1"/>
</dbReference>
<gene>
    <name evidence="1" type="ORF">A10D4_01907</name>
</gene>
<dbReference type="EMBL" id="AMRG01000002">
    <property type="protein sequence ID" value="EKE86957.1"/>
    <property type="molecule type" value="Genomic_DNA"/>
</dbReference>
<keyword evidence="2" id="KW-1185">Reference proteome</keyword>
<organism evidence="1 2">
    <name type="scientific">Idiomarina xiamenensis 10-D-4</name>
    <dbReference type="NCBI Taxonomy" id="740709"/>
    <lineage>
        <taxon>Bacteria</taxon>
        <taxon>Pseudomonadati</taxon>
        <taxon>Pseudomonadota</taxon>
        <taxon>Gammaproteobacteria</taxon>
        <taxon>Alteromonadales</taxon>
        <taxon>Idiomarinaceae</taxon>
        <taxon>Idiomarina</taxon>
    </lineage>
</organism>
<sequence>MAAWSTLVIEYQFPSIAALTASYGDFFEGGVLAIAATQLSAAQAQLGHSFKIRIGLPNQQWLTAQVEVIALAQGAQQWPWLLLRFIDPSEQTQQYIDAFLSHAKPF</sequence>
<dbReference type="PATRIC" id="fig|740709.3.peg.384"/>
<dbReference type="STRING" id="740709.A10D4_01907"/>
<proteinExistence type="predicted"/>
<protein>
    <submittedName>
        <fullName evidence="1">Uncharacterized protein</fullName>
    </submittedName>
</protein>
<reference evidence="1 2" key="1">
    <citation type="journal article" date="2012" name="J. Bacteriol.">
        <title>Genome Sequence of Idiomarina xiamenensis Type Strain 10-D-4.</title>
        <authorList>
            <person name="Lai Q."/>
            <person name="Wang L."/>
            <person name="Wang W."/>
            <person name="Shao Z."/>
        </authorList>
    </citation>
    <scope>NUCLEOTIDE SEQUENCE [LARGE SCALE GENOMIC DNA]</scope>
    <source>
        <strain evidence="1 2">10-D-4</strain>
    </source>
</reference>
<comment type="caution">
    <text evidence="1">The sequence shown here is derived from an EMBL/GenBank/DDBJ whole genome shotgun (WGS) entry which is preliminary data.</text>
</comment>
<accession>K2KJT4</accession>
<dbReference type="Proteomes" id="UP000014115">
    <property type="component" value="Unassembled WGS sequence"/>
</dbReference>
<dbReference type="AlphaFoldDB" id="K2KJT4"/>
<evidence type="ECO:0000313" key="1">
    <source>
        <dbReference type="EMBL" id="EKE86957.1"/>
    </source>
</evidence>